<dbReference type="RefSeq" id="WP_343997118.1">
    <property type="nucleotide sequence ID" value="NZ_BAAAMO010000009.1"/>
</dbReference>
<evidence type="ECO:0000313" key="2">
    <source>
        <dbReference type="Proteomes" id="UP001597068"/>
    </source>
</evidence>
<reference evidence="2" key="1">
    <citation type="journal article" date="2019" name="Int. J. Syst. Evol. Microbiol.">
        <title>The Global Catalogue of Microorganisms (GCM) 10K type strain sequencing project: providing services to taxonomists for standard genome sequencing and annotation.</title>
        <authorList>
            <consortium name="The Broad Institute Genomics Platform"/>
            <consortium name="The Broad Institute Genome Sequencing Center for Infectious Disease"/>
            <person name="Wu L."/>
            <person name="Ma J."/>
        </authorList>
    </citation>
    <scope>NUCLEOTIDE SEQUENCE [LARGE SCALE GENOMIC DNA]</scope>
    <source>
        <strain evidence="2">CCUG 50873</strain>
    </source>
</reference>
<organism evidence="1 2">
    <name type="scientific">Williamsia deligens</name>
    <dbReference type="NCBI Taxonomy" id="321325"/>
    <lineage>
        <taxon>Bacteria</taxon>
        <taxon>Bacillati</taxon>
        <taxon>Actinomycetota</taxon>
        <taxon>Actinomycetes</taxon>
        <taxon>Mycobacteriales</taxon>
        <taxon>Nocardiaceae</taxon>
        <taxon>Williamsia</taxon>
    </lineage>
</organism>
<comment type="caution">
    <text evidence="1">The sequence shown here is derived from an EMBL/GenBank/DDBJ whole genome shotgun (WGS) entry which is preliminary data.</text>
</comment>
<name>A0ABW3GDD1_9NOCA</name>
<protein>
    <submittedName>
        <fullName evidence="1">Uncharacterized protein</fullName>
    </submittedName>
</protein>
<gene>
    <name evidence="1" type="ORF">ACFQ04_20390</name>
</gene>
<accession>A0ABW3GDD1</accession>
<dbReference type="EMBL" id="JBHTIL010000007">
    <property type="protein sequence ID" value="MFD0928102.1"/>
    <property type="molecule type" value="Genomic_DNA"/>
</dbReference>
<proteinExistence type="predicted"/>
<keyword evidence="2" id="KW-1185">Reference proteome</keyword>
<sequence length="60" mass="6780">MKALVTYRSYDRADFAAMAVVVEGETLVDPGRCVTVEATDGRHIIPWHQLVEVFEERGDE</sequence>
<dbReference type="Proteomes" id="UP001597068">
    <property type="component" value="Unassembled WGS sequence"/>
</dbReference>
<evidence type="ECO:0000313" key="1">
    <source>
        <dbReference type="EMBL" id="MFD0928102.1"/>
    </source>
</evidence>